<feature type="compositionally biased region" description="Polar residues" evidence="1">
    <location>
        <begin position="1"/>
        <end position="15"/>
    </location>
</feature>
<sequence>RRTMEQSHGSSQPNRPNYLARLKDFALGE</sequence>
<feature type="non-terminal residue" evidence="2">
    <location>
        <position position="1"/>
    </location>
</feature>
<comment type="caution">
    <text evidence="2">The sequence shown here is derived from an EMBL/GenBank/DDBJ whole genome shotgun (WGS) entry which is preliminary data.</text>
</comment>
<dbReference type="AlphaFoldDB" id="X0X3U7"/>
<protein>
    <submittedName>
        <fullName evidence="2">Uncharacterized protein</fullName>
    </submittedName>
</protein>
<dbReference type="EMBL" id="BARS01044598">
    <property type="protein sequence ID" value="GAG37899.1"/>
    <property type="molecule type" value="Genomic_DNA"/>
</dbReference>
<accession>X0X3U7</accession>
<reference evidence="2" key="1">
    <citation type="journal article" date="2014" name="Front. Microbiol.">
        <title>High frequency of phylogenetically diverse reductive dehalogenase-homologous genes in deep subseafloor sedimentary metagenomes.</title>
        <authorList>
            <person name="Kawai M."/>
            <person name="Futagami T."/>
            <person name="Toyoda A."/>
            <person name="Takaki Y."/>
            <person name="Nishi S."/>
            <person name="Hori S."/>
            <person name="Arai W."/>
            <person name="Tsubouchi T."/>
            <person name="Morono Y."/>
            <person name="Uchiyama I."/>
            <person name="Ito T."/>
            <person name="Fujiyama A."/>
            <person name="Inagaki F."/>
            <person name="Takami H."/>
        </authorList>
    </citation>
    <scope>NUCLEOTIDE SEQUENCE</scope>
    <source>
        <strain evidence="2">Expedition CK06-06</strain>
    </source>
</reference>
<proteinExistence type="predicted"/>
<gene>
    <name evidence="2" type="ORF">S01H1_67348</name>
</gene>
<evidence type="ECO:0000256" key="1">
    <source>
        <dbReference type="SAM" id="MobiDB-lite"/>
    </source>
</evidence>
<evidence type="ECO:0000313" key="2">
    <source>
        <dbReference type="EMBL" id="GAG37899.1"/>
    </source>
</evidence>
<feature type="region of interest" description="Disordered" evidence="1">
    <location>
        <begin position="1"/>
        <end position="29"/>
    </location>
</feature>
<organism evidence="2">
    <name type="scientific">marine sediment metagenome</name>
    <dbReference type="NCBI Taxonomy" id="412755"/>
    <lineage>
        <taxon>unclassified sequences</taxon>
        <taxon>metagenomes</taxon>
        <taxon>ecological metagenomes</taxon>
    </lineage>
</organism>
<name>X0X3U7_9ZZZZ</name>